<name>A0A445CXZ5_ARAHY</name>
<proteinExistence type="predicted"/>
<protein>
    <recommendedName>
        <fullName evidence="5">Pentacotripeptide-repeat region of PRORP domain-containing protein</fullName>
    </recommendedName>
</protein>
<dbReference type="InterPro" id="IPR011990">
    <property type="entry name" value="TPR-like_helical_dom_sf"/>
</dbReference>
<dbReference type="PANTHER" id="PTHR47859">
    <property type="entry name" value="PENTATRICOPEPTIDE REPEAT-CONTAINING PROTEIN"/>
    <property type="match status" value="1"/>
</dbReference>
<evidence type="ECO:0000256" key="2">
    <source>
        <dbReference type="PROSITE-ProRule" id="PRU00708"/>
    </source>
</evidence>
<evidence type="ECO:0000313" key="3">
    <source>
        <dbReference type="EMBL" id="RYR55761.1"/>
    </source>
</evidence>
<dbReference type="PANTHER" id="PTHR47859:SF1">
    <property type="entry name" value="PENTATRICOPEPTIDE REPEAT-CONTAINING PROTEIN"/>
    <property type="match status" value="1"/>
</dbReference>
<dbReference type="Gene3D" id="1.25.40.10">
    <property type="entry name" value="Tetratricopeptide repeat domain"/>
    <property type="match status" value="4"/>
</dbReference>
<dbReference type="Pfam" id="PF13041">
    <property type="entry name" value="PPR_2"/>
    <property type="match status" value="1"/>
</dbReference>
<dbReference type="Proteomes" id="UP000289738">
    <property type="component" value="Chromosome A06"/>
</dbReference>
<keyword evidence="4" id="KW-1185">Reference proteome</keyword>
<evidence type="ECO:0008006" key="5">
    <source>
        <dbReference type="Google" id="ProtNLM"/>
    </source>
</evidence>
<organism evidence="3 4">
    <name type="scientific">Arachis hypogaea</name>
    <name type="common">Peanut</name>
    <dbReference type="NCBI Taxonomy" id="3818"/>
    <lineage>
        <taxon>Eukaryota</taxon>
        <taxon>Viridiplantae</taxon>
        <taxon>Streptophyta</taxon>
        <taxon>Embryophyta</taxon>
        <taxon>Tracheophyta</taxon>
        <taxon>Spermatophyta</taxon>
        <taxon>Magnoliopsida</taxon>
        <taxon>eudicotyledons</taxon>
        <taxon>Gunneridae</taxon>
        <taxon>Pentapetalae</taxon>
        <taxon>rosids</taxon>
        <taxon>fabids</taxon>
        <taxon>Fabales</taxon>
        <taxon>Fabaceae</taxon>
        <taxon>Papilionoideae</taxon>
        <taxon>50 kb inversion clade</taxon>
        <taxon>dalbergioids sensu lato</taxon>
        <taxon>Dalbergieae</taxon>
        <taxon>Pterocarpus clade</taxon>
        <taxon>Arachis</taxon>
    </lineage>
</organism>
<evidence type="ECO:0000256" key="1">
    <source>
        <dbReference type="ARBA" id="ARBA00022737"/>
    </source>
</evidence>
<feature type="repeat" description="PPR" evidence="2">
    <location>
        <begin position="398"/>
        <end position="432"/>
    </location>
</feature>
<gene>
    <name evidence="3" type="ORF">Ahy_A06g030937</name>
</gene>
<feature type="repeat" description="PPR" evidence="2">
    <location>
        <begin position="622"/>
        <end position="656"/>
    </location>
</feature>
<accession>A0A445CXZ5</accession>
<dbReference type="EMBL" id="SDMP01000006">
    <property type="protein sequence ID" value="RYR55761.1"/>
    <property type="molecule type" value="Genomic_DNA"/>
</dbReference>
<comment type="caution">
    <text evidence="3">The sequence shown here is derived from an EMBL/GenBank/DDBJ whole genome shotgun (WGS) entry which is preliminary data.</text>
</comment>
<dbReference type="InterPro" id="IPR002885">
    <property type="entry name" value="PPR_rpt"/>
</dbReference>
<dbReference type="Pfam" id="PF13812">
    <property type="entry name" value="PPR_3"/>
    <property type="match status" value="3"/>
</dbReference>
<dbReference type="STRING" id="3818.A0A445CXZ5"/>
<sequence>MCGFRATVALRTFCKLKHRYHHGGETHTGHSEFTRHLTTATTRGSGYMDPVRRSSKHSMKIRKIVKALRYGDRRKASDLLLGFAQRSPSLRADDFLPIFKCCAQSCDPLFVMETWRLMEAKNISLNDKCVSLMTQTLCKGGYLEEAFNMVDFLGESHDFHPVPSLYNFLLTSCVKEKNIIHARKCLELMEKQMAGKNEITYIELLKLAVLQENLSTVHLIWEDYIKNYSMSMLPLMKFIHSFTALKDLKSAYKTLQHMVSLAIMGNIGITRKASGRLFSARLDIPVPSNRDFSSTLLDLKENEQLDSWICPAFPDAICASVEQEAFRVGKREVKTAALAGLNREEHSLLKEVLIWSFDQVLYGCRQHKNYELVQKIMLQVDYSGLFCLQMQDLGLDPSRHAYDCLVRTVVSQRHFKDGMEILKKMKQNNLKPLDSTLAALSVSCSRALELDLAEAFLNQIAGYPHLYPYGALLAACDEMDQPERALRVFAKMKQIKLVPDIRIYENLFSLFGTVNAPYENGNRMSQADAFKRINAIERDMAKNGIQHSHISMKNLLKALGEEGMIRELFQYLHVAENLSIYSNSSLRTEMYNTVLHYLVEARESHMAIEIFKKMKKFGFHTDSATYDIMIDCCSITRCFKSASLLVSMMIRKGFHLEICTYTSLIKWLYSNKMSRFRDIFADFWTFLGGELYLIRGAILMENENFSEALNLLERAKLGGIQLDVLLFNTFLRSASYKGRIDIIEFIVEYMHREKIQPDPATCRHVFCAYVAAGFHHTAMEALQVLTLRMMSKYASILKEEDFLDEFIFAEDSDAESRIIKLFKDRNEELSVALLNLRWCAVAGFPMLKSADQSLWAKRLESQFHTRRLLVPGRMRSYQSSSYYHNRQI</sequence>
<dbReference type="Pfam" id="PF01535">
    <property type="entry name" value="PPR"/>
    <property type="match status" value="1"/>
</dbReference>
<feature type="repeat" description="PPR" evidence="2">
    <location>
        <begin position="587"/>
        <end position="621"/>
    </location>
</feature>
<feature type="repeat" description="PPR" evidence="2">
    <location>
        <begin position="465"/>
        <end position="499"/>
    </location>
</feature>
<evidence type="ECO:0000313" key="4">
    <source>
        <dbReference type="Proteomes" id="UP000289738"/>
    </source>
</evidence>
<reference evidence="3 4" key="1">
    <citation type="submission" date="2019-01" db="EMBL/GenBank/DDBJ databases">
        <title>Sequencing of cultivated peanut Arachis hypogaea provides insights into genome evolution and oil improvement.</title>
        <authorList>
            <person name="Chen X."/>
        </authorList>
    </citation>
    <scope>NUCLEOTIDE SEQUENCE [LARGE SCALE GENOMIC DNA]</scope>
    <source>
        <strain evidence="4">cv. Fuhuasheng</strain>
        <tissue evidence="3">Leaves</tissue>
    </source>
</reference>
<dbReference type="PROSITE" id="PS51375">
    <property type="entry name" value="PPR"/>
    <property type="match status" value="4"/>
</dbReference>
<dbReference type="NCBIfam" id="TIGR00756">
    <property type="entry name" value="PPR"/>
    <property type="match status" value="1"/>
</dbReference>
<keyword evidence="1" id="KW-0677">Repeat</keyword>
<dbReference type="AlphaFoldDB" id="A0A445CXZ5"/>